<keyword evidence="3 6" id="KW-0812">Transmembrane</keyword>
<feature type="transmembrane region" description="Helical" evidence="6">
    <location>
        <begin position="249"/>
        <end position="276"/>
    </location>
</feature>
<feature type="transmembrane region" description="Helical" evidence="6">
    <location>
        <begin position="115"/>
        <end position="135"/>
    </location>
</feature>
<dbReference type="PANTHER" id="PTHR30250">
    <property type="entry name" value="PST FAMILY PREDICTED COLANIC ACID TRANSPORTER"/>
    <property type="match status" value="1"/>
</dbReference>
<evidence type="ECO:0000256" key="4">
    <source>
        <dbReference type="ARBA" id="ARBA00022989"/>
    </source>
</evidence>
<feature type="transmembrane region" description="Helical" evidence="6">
    <location>
        <begin position="174"/>
        <end position="195"/>
    </location>
</feature>
<evidence type="ECO:0000256" key="1">
    <source>
        <dbReference type="ARBA" id="ARBA00004651"/>
    </source>
</evidence>
<feature type="transmembrane region" description="Helical" evidence="6">
    <location>
        <begin position="147"/>
        <end position="168"/>
    </location>
</feature>
<feature type="transmembrane region" description="Helical" evidence="6">
    <location>
        <begin position="329"/>
        <end position="352"/>
    </location>
</feature>
<dbReference type="Proteomes" id="UP000721236">
    <property type="component" value="Unassembled WGS sequence"/>
</dbReference>
<dbReference type="PANTHER" id="PTHR30250:SF11">
    <property type="entry name" value="O-ANTIGEN TRANSPORTER-RELATED"/>
    <property type="match status" value="1"/>
</dbReference>
<evidence type="ECO:0000313" key="7">
    <source>
        <dbReference type="EMBL" id="CAG9177808.1"/>
    </source>
</evidence>
<name>A0ABN7YWF4_9BURK</name>
<protein>
    <recommendedName>
        <fullName evidence="9">Lipopolysaccharide biosynthesis protein</fullName>
    </recommendedName>
</protein>
<evidence type="ECO:0000256" key="5">
    <source>
        <dbReference type="ARBA" id="ARBA00023136"/>
    </source>
</evidence>
<reference evidence="7 8" key="1">
    <citation type="submission" date="2021-08" db="EMBL/GenBank/DDBJ databases">
        <authorList>
            <person name="Peeters C."/>
        </authorList>
    </citation>
    <scope>NUCLEOTIDE SEQUENCE [LARGE SCALE GENOMIC DNA]</scope>
    <source>
        <strain evidence="7 8">LMG 21510</strain>
    </source>
</reference>
<feature type="transmembrane region" description="Helical" evidence="6">
    <location>
        <begin position="43"/>
        <end position="65"/>
    </location>
</feature>
<proteinExistence type="predicted"/>
<evidence type="ECO:0000256" key="6">
    <source>
        <dbReference type="SAM" id="Phobius"/>
    </source>
</evidence>
<feature type="transmembrane region" description="Helical" evidence="6">
    <location>
        <begin position="288"/>
        <end position="309"/>
    </location>
</feature>
<feature type="transmembrane region" description="Helical" evidence="6">
    <location>
        <begin position="359"/>
        <end position="377"/>
    </location>
</feature>
<feature type="transmembrane region" description="Helical" evidence="6">
    <location>
        <begin position="207"/>
        <end position="229"/>
    </location>
</feature>
<dbReference type="RefSeq" id="WP_224042918.1">
    <property type="nucleotide sequence ID" value="NZ_CAJZAH010000003.1"/>
</dbReference>
<evidence type="ECO:0000256" key="2">
    <source>
        <dbReference type="ARBA" id="ARBA00022475"/>
    </source>
</evidence>
<comment type="caution">
    <text evidence="7">The sequence shown here is derived from an EMBL/GenBank/DDBJ whole genome shotgun (WGS) entry which is preliminary data.</text>
</comment>
<keyword evidence="4 6" id="KW-1133">Transmembrane helix</keyword>
<comment type="subcellular location">
    <subcellularLocation>
        <location evidence="1">Cell membrane</location>
        <topology evidence="1">Multi-pass membrane protein</topology>
    </subcellularLocation>
</comment>
<evidence type="ECO:0000313" key="8">
    <source>
        <dbReference type="Proteomes" id="UP000721236"/>
    </source>
</evidence>
<organism evidence="7 8">
    <name type="scientific">Cupriavidus respiraculi</name>
    <dbReference type="NCBI Taxonomy" id="195930"/>
    <lineage>
        <taxon>Bacteria</taxon>
        <taxon>Pseudomonadati</taxon>
        <taxon>Pseudomonadota</taxon>
        <taxon>Betaproteobacteria</taxon>
        <taxon>Burkholderiales</taxon>
        <taxon>Burkholderiaceae</taxon>
        <taxon>Cupriavidus</taxon>
    </lineage>
</organism>
<sequence>MRRKVAGNLLWMLSERGLQVAAGIGIVAMLARGLGPEGFAHFQYAQAIVTIAASVALICGGEVIVPRLVGLSSSLEQHRLLAHAFVLRLAGAMLGYALMCGYLLAAAPATQTWEAALLLGLAILLREPAGVVNAWMQAHTHNRPGTVFSLIALSIKLGLAGLVFALGLSSVPAFAAAIAVEPVILATLLAMYYFARIEHRRVAFDRALASELVRGGALFWASFMMMMGARRVDQLILQPAVSLTEFSAYAATMQILDNFTVVAAIVAAGIAPAYVYSRTEPAAARTNVIRIATGMTALGVAGAATIALASPWIVRLLYGAEFAMAIDLLRIAALASALVFADVGLTLLPVYLRRPDWIACKWAVVLATTLAFDLWAVPRHGAWGAIGGYALANGVAVLFGIGLCWRVRPAPRALAA</sequence>
<evidence type="ECO:0008006" key="9">
    <source>
        <dbReference type="Google" id="ProtNLM"/>
    </source>
</evidence>
<feature type="transmembrane region" description="Helical" evidence="6">
    <location>
        <begin position="383"/>
        <end position="405"/>
    </location>
</feature>
<keyword evidence="2" id="KW-1003">Cell membrane</keyword>
<dbReference type="InterPro" id="IPR050833">
    <property type="entry name" value="Poly_Biosynth_Transport"/>
</dbReference>
<keyword evidence="8" id="KW-1185">Reference proteome</keyword>
<dbReference type="EMBL" id="CAJZAH010000003">
    <property type="protein sequence ID" value="CAG9177808.1"/>
    <property type="molecule type" value="Genomic_DNA"/>
</dbReference>
<evidence type="ECO:0000256" key="3">
    <source>
        <dbReference type="ARBA" id="ARBA00022692"/>
    </source>
</evidence>
<gene>
    <name evidence="7" type="ORF">LMG21510_03401</name>
</gene>
<accession>A0ABN7YWF4</accession>
<feature type="transmembrane region" description="Helical" evidence="6">
    <location>
        <begin position="85"/>
        <end position="109"/>
    </location>
</feature>
<keyword evidence="5 6" id="KW-0472">Membrane</keyword>